<organism evidence="1">
    <name type="scientific">viral metagenome</name>
    <dbReference type="NCBI Taxonomy" id="1070528"/>
    <lineage>
        <taxon>unclassified sequences</taxon>
        <taxon>metagenomes</taxon>
        <taxon>organismal metagenomes</taxon>
    </lineage>
</organism>
<dbReference type="AlphaFoldDB" id="A0A6H1ZKL4"/>
<gene>
    <name evidence="1" type="ORF">TM448A00804_0017</name>
    <name evidence="2" type="ORF">TM448B01250_0006</name>
</gene>
<evidence type="ECO:0000313" key="1">
    <source>
        <dbReference type="EMBL" id="QJA47999.1"/>
    </source>
</evidence>
<sequence length="69" mass="8228">MDITRCHNCNKQATRRTDAGVELCKTHYLSWYNIKYPPEPKEKQTMYNPNSRLRQQARLELIKAGKYNL</sequence>
<name>A0A6H1ZKL4_9ZZZZ</name>
<accession>A0A6H1ZKL4</accession>
<reference evidence="1" key="1">
    <citation type="submission" date="2020-03" db="EMBL/GenBank/DDBJ databases">
        <title>The deep terrestrial virosphere.</title>
        <authorList>
            <person name="Holmfeldt K."/>
            <person name="Nilsson E."/>
            <person name="Simone D."/>
            <person name="Lopez-Fernandez M."/>
            <person name="Wu X."/>
            <person name="de Brujin I."/>
            <person name="Lundin D."/>
            <person name="Andersson A."/>
            <person name="Bertilsson S."/>
            <person name="Dopson M."/>
        </authorList>
    </citation>
    <scope>NUCLEOTIDE SEQUENCE</scope>
    <source>
        <strain evidence="1">TM448A00804</strain>
        <strain evidence="2">TM448B01250</strain>
    </source>
</reference>
<dbReference type="EMBL" id="MT144722">
    <property type="protein sequence ID" value="QJH98218.1"/>
    <property type="molecule type" value="Genomic_DNA"/>
</dbReference>
<evidence type="ECO:0000313" key="2">
    <source>
        <dbReference type="EMBL" id="QJH98218.1"/>
    </source>
</evidence>
<dbReference type="EMBL" id="MT144067">
    <property type="protein sequence ID" value="QJA47999.1"/>
    <property type="molecule type" value="Genomic_DNA"/>
</dbReference>
<protein>
    <submittedName>
        <fullName evidence="1">Uncharacterized protein</fullName>
    </submittedName>
</protein>
<proteinExistence type="predicted"/>